<reference evidence="2 3" key="1">
    <citation type="journal article" date="2021" name="Sci. Rep.">
        <title>The distribution of antibiotic resistance genes in chicken gut microbiota commensals.</title>
        <authorList>
            <person name="Juricova H."/>
            <person name="Matiasovicova J."/>
            <person name="Kubasova T."/>
            <person name="Cejkova D."/>
            <person name="Rychlik I."/>
        </authorList>
    </citation>
    <scope>NUCLEOTIDE SEQUENCE [LARGE SCALE GENOMIC DNA]</scope>
    <source>
        <strain evidence="2 3">An564</strain>
    </source>
</reference>
<dbReference type="RefSeq" id="WP_204720800.1">
    <property type="nucleotide sequence ID" value="NZ_JACSNR010000006.1"/>
</dbReference>
<name>A0ABS2GLY0_9FIRM</name>
<sequence length="389" mass="44075">MKSRMLIALGIAVCLCLGACSLQDTEVLNSEPEQEASSFYTPVSLDYKVQKLPQDTIDTMAADGFQWGGRGAPELSVKWKGDDELLFFLYRIDPFLPSNSMRIFSYQLSTNTLSFLTEIAEYDLTGNCFQQGEFSYLCLNRPYFAKVCRIGNGTAETMEVNPWGGEISPTGELAKLGLEDSSVTICDFLEREAGQEKSRFYVGDQEEYVSWSPDSRYLAFYQSDNSWYAGDYGVLHLCDDSQYTIYDREGNVVYSGAADGFHWCEEPDFFTLLVSDRGEERWKLISLAEGGEYLLPAYPDGRILLQEPDFALILVYATESDPKQIVFVDHRTGEWIPMEEIDLENSQLETADYNRDTQTAVLTIWEEEASEGIIVASRPVCYQIRLSEK</sequence>
<dbReference type="EMBL" id="JACSNR010000006">
    <property type="protein sequence ID" value="MBM6923402.1"/>
    <property type="molecule type" value="Genomic_DNA"/>
</dbReference>
<feature type="signal peptide" evidence="1">
    <location>
        <begin position="1"/>
        <end position="24"/>
    </location>
</feature>
<evidence type="ECO:0000313" key="2">
    <source>
        <dbReference type="EMBL" id="MBM6923402.1"/>
    </source>
</evidence>
<evidence type="ECO:0008006" key="4">
    <source>
        <dbReference type="Google" id="ProtNLM"/>
    </source>
</evidence>
<dbReference type="SUPFAM" id="SSF82171">
    <property type="entry name" value="DPP6 N-terminal domain-like"/>
    <property type="match status" value="1"/>
</dbReference>
<evidence type="ECO:0000313" key="3">
    <source>
        <dbReference type="Proteomes" id="UP000724149"/>
    </source>
</evidence>
<feature type="chain" id="PRO_5046857373" description="WD40-like Beta Propeller Repeat" evidence="1">
    <location>
        <begin position="25"/>
        <end position="389"/>
    </location>
</feature>
<evidence type="ECO:0000256" key="1">
    <source>
        <dbReference type="SAM" id="SignalP"/>
    </source>
</evidence>
<keyword evidence="3" id="KW-1185">Reference proteome</keyword>
<organism evidence="2 3">
    <name type="scientific">Hydrogenoanaerobacterium saccharovorans</name>
    <dbReference type="NCBI Taxonomy" id="474960"/>
    <lineage>
        <taxon>Bacteria</taxon>
        <taxon>Bacillati</taxon>
        <taxon>Bacillota</taxon>
        <taxon>Clostridia</taxon>
        <taxon>Eubacteriales</taxon>
        <taxon>Oscillospiraceae</taxon>
        <taxon>Hydrogenoanaerobacterium</taxon>
    </lineage>
</organism>
<gene>
    <name evidence="2" type="ORF">H9X81_06835</name>
</gene>
<keyword evidence="1" id="KW-0732">Signal</keyword>
<dbReference type="Proteomes" id="UP000724149">
    <property type="component" value="Unassembled WGS sequence"/>
</dbReference>
<proteinExistence type="predicted"/>
<comment type="caution">
    <text evidence="2">The sequence shown here is derived from an EMBL/GenBank/DDBJ whole genome shotgun (WGS) entry which is preliminary data.</text>
</comment>
<accession>A0ABS2GLY0</accession>
<protein>
    <recommendedName>
        <fullName evidence="4">WD40-like Beta Propeller Repeat</fullName>
    </recommendedName>
</protein>